<keyword evidence="2" id="KW-1185">Reference proteome</keyword>
<proteinExistence type="predicted"/>
<accession>A0A5F2ETS0</accession>
<sequence>MAKEVMTRRWWIEYAVYLLPVIVALQVIDIESMPLLKGVLVALAIGSIWGAALSVAQMTSRRVRHGVWSLKPVDNERDR</sequence>
<gene>
    <name evidence="1" type="ORF">C3E78_08330</name>
</gene>
<reference evidence="2" key="1">
    <citation type="submission" date="2018-01" db="EMBL/GenBank/DDBJ databases">
        <authorList>
            <person name="Li J."/>
        </authorList>
    </citation>
    <scope>NUCLEOTIDE SEQUENCE [LARGE SCALE GENOMIC DNA]</scope>
    <source>
        <strain evidence="2">592</strain>
    </source>
</reference>
<dbReference type="KEGG" id="aez:C3E78_08330"/>
<evidence type="ECO:0000313" key="2">
    <source>
        <dbReference type="Proteomes" id="UP000244384"/>
    </source>
</evidence>
<dbReference type="Proteomes" id="UP000244384">
    <property type="component" value="Chromosome"/>
</dbReference>
<organism evidence="1 2">
    <name type="scientific">Aeromicrobium chenweiae</name>
    <dbReference type="NCBI Taxonomy" id="2079793"/>
    <lineage>
        <taxon>Bacteria</taxon>
        <taxon>Bacillati</taxon>
        <taxon>Actinomycetota</taxon>
        <taxon>Actinomycetes</taxon>
        <taxon>Propionibacteriales</taxon>
        <taxon>Nocardioidaceae</taxon>
        <taxon>Aeromicrobium</taxon>
    </lineage>
</organism>
<protein>
    <submittedName>
        <fullName evidence="1">Uncharacterized protein</fullName>
    </submittedName>
</protein>
<dbReference type="RefSeq" id="WP_108577850.1">
    <property type="nucleotide sequence ID" value="NZ_CP026952.1"/>
</dbReference>
<name>A0A2S0WLJ4_9ACTN</name>
<accession>A0A2S0WLJ4</accession>
<dbReference type="AlphaFoldDB" id="A0A2S0WLJ4"/>
<dbReference type="EMBL" id="CP026952">
    <property type="protein sequence ID" value="AWB92205.1"/>
    <property type="molecule type" value="Genomic_DNA"/>
</dbReference>
<evidence type="ECO:0000313" key="1">
    <source>
        <dbReference type="EMBL" id="AWB92205.1"/>
    </source>
</evidence>